<dbReference type="EC" id="3.1.-.-" evidence="2"/>
<dbReference type="Gene3D" id="3.40.50.1820">
    <property type="entry name" value="alpha/beta hydrolase"/>
    <property type="match status" value="1"/>
</dbReference>
<dbReference type="Proteomes" id="UP001589891">
    <property type="component" value="Unassembled WGS sequence"/>
</dbReference>
<dbReference type="InterPro" id="IPR002925">
    <property type="entry name" value="Dienelactn_hydro"/>
</dbReference>
<sequence length="236" mass="24917">MNSTLQIESADGSGRFGAYVALPTGGRGPAVVIGQEIFGINANIRAVADRYAEEGYVALAPDLFWRIEAGVELGYAGADREKAFALLGRFDVDKGVEDIIATFAAARRMPAVDTAAGAGFVGFCLGGKLAYLTAARSDAACSIGYYGVGIEHLLDEAANIRGRLVLHIAEADPFCPAEAREAILSGLGGRANVELYGYPGCEHAFARLGGQHYERTAAELAHQRSIAALRREIGPR</sequence>
<accession>A0ABV6SMI2</accession>
<dbReference type="GO" id="GO:0016787">
    <property type="term" value="F:hydrolase activity"/>
    <property type="evidence" value="ECO:0007669"/>
    <property type="project" value="UniProtKB-KW"/>
</dbReference>
<protein>
    <submittedName>
        <fullName evidence="2">Dienelactone hydrolase family protein</fullName>
        <ecNumber evidence="2">3.1.-.-</ecNumber>
    </submittedName>
</protein>
<dbReference type="SUPFAM" id="SSF53474">
    <property type="entry name" value="alpha/beta-Hydrolases"/>
    <property type="match status" value="1"/>
</dbReference>
<dbReference type="RefSeq" id="WP_376946213.1">
    <property type="nucleotide sequence ID" value="NZ_CP171449.1"/>
</dbReference>
<proteinExistence type="predicted"/>
<gene>
    <name evidence="2" type="ORF">ACFFGX_12325</name>
</gene>
<dbReference type="PANTHER" id="PTHR46623">
    <property type="entry name" value="CARBOXYMETHYLENEBUTENOLIDASE-RELATED"/>
    <property type="match status" value="1"/>
</dbReference>
<dbReference type="Pfam" id="PF01738">
    <property type="entry name" value="DLH"/>
    <property type="match status" value="1"/>
</dbReference>
<evidence type="ECO:0000313" key="3">
    <source>
        <dbReference type="Proteomes" id="UP001589891"/>
    </source>
</evidence>
<dbReference type="PANTHER" id="PTHR46623:SF6">
    <property type="entry name" value="ALPHA_BETA-HYDROLASES SUPERFAMILY PROTEIN"/>
    <property type="match status" value="1"/>
</dbReference>
<keyword evidence="2" id="KW-0378">Hydrolase</keyword>
<comment type="caution">
    <text evidence="2">The sequence shown here is derived from an EMBL/GenBank/DDBJ whole genome shotgun (WGS) entry which is preliminary data.</text>
</comment>
<evidence type="ECO:0000313" key="2">
    <source>
        <dbReference type="EMBL" id="MFC0710306.1"/>
    </source>
</evidence>
<evidence type="ECO:0000259" key="1">
    <source>
        <dbReference type="Pfam" id="PF01738"/>
    </source>
</evidence>
<dbReference type="InterPro" id="IPR029058">
    <property type="entry name" value="AB_hydrolase_fold"/>
</dbReference>
<reference evidence="2 3" key="1">
    <citation type="submission" date="2024-09" db="EMBL/GenBank/DDBJ databases">
        <authorList>
            <person name="Sun Q."/>
            <person name="Mori K."/>
        </authorList>
    </citation>
    <scope>NUCLEOTIDE SEQUENCE [LARGE SCALE GENOMIC DNA]</scope>
    <source>
        <strain evidence="2 3">NCAIM B.01794</strain>
    </source>
</reference>
<dbReference type="InterPro" id="IPR051049">
    <property type="entry name" value="Dienelactone_hydrolase-like"/>
</dbReference>
<organism evidence="2 3">
    <name type="scientific">Azorhizophilus paspali</name>
    <name type="common">Azotobacter paspali</name>
    <dbReference type="NCBI Taxonomy" id="69963"/>
    <lineage>
        <taxon>Bacteria</taxon>
        <taxon>Pseudomonadati</taxon>
        <taxon>Pseudomonadota</taxon>
        <taxon>Gammaproteobacteria</taxon>
        <taxon>Pseudomonadales</taxon>
        <taxon>Pseudomonadaceae</taxon>
        <taxon>Azorhizophilus</taxon>
    </lineage>
</organism>
<name>A0ABV6SMI2_AZOPA</name>
<dbReference type="EMBL" id="JBHLSS010000076">
    <property type="protein sequence ID" value="MFC0710306.1"/>
    <property type="molecule type" value="Genomic_DNA"/>
</dbReference>
<feature type="domain" description="Dienelactone hydrolase" evidence="1">
    <location>
        <begin position="16"/>
        <end position="230"/>
    </location>
</feature>
<keyword evidence="3" id="KW-1185">Reference proteome</keyword>